<evidence type="ECO:0000313" key="2">
    <source>
        <dbReference type="EMBL" id="MPM60526.1"/>
    </source>
</evidence>
<name>A0A645B647_9ZZZZ</name>
<dbReference type="EMBL" id="VSSQ01017845">
    <property type="protein sequence ID" value="MPM60526.1"/>
    <property type="molecule type" value="Genomic_DNA"/>
</dbReference>
<organism evidence="2">
    <name type="scientific">bioreactor metagenome</name>
    <dbReference type="NCBI Taxonomy" id="1076179"/>
    <lineage>
        <taxon>unclassified sequences</taxon>
        <taxon>metagenomes</taxon>
        <taxon>ecological metagenomes</taxon>
    </lineage>
</organism>
<dbReference type="AlphaFoldDB" id="A0A645B647"/>
<comment type="caution">
    <text evidence="2">The sequence shown here is derived from an EMBL/GenBank/DDBJ whole genome shotgun (WGS) entry which is preliminary data.</text>
</comment>
<sequence>MDLREQIAGVLVVVVRQHQGRQRRHALAQVGARRLAGAVRGDVDQIVTELEDDAQFLTEAGERGDLLVGQPGDHAAEHRRRGDQRAGLVGDHVEVRPDGVLALGGADRLGDLTLHQPGEGPRLEPDEVHAEIGDDVRGPGEQVVADQDGDAVVPHTVGAGRAAADLRLVHHVVVIEARHVGELHHQGRPGQVLRRPRRAEGRRQDHQQRPEPLAPGGDDVPSGFGDERHRAGRSGRESGLDLLEPLPHVRFERVPVLRG</sequence>
<accession>A0A645B647</accession>
<evidence type="ECO:0000256" key="1">
    <source>
        <dbReference type="SAM" id="MobiDB-lite"/>
    </source>
</evidence>
<protein>
    <submittedName>
        <fullName evidence="2">Uncharacterized protein</fullName>
    </submittedName>
</protein>
<feature type="region of interest" description="Disordered" evidence="1">
    <location>
        <begin position="184"/>
        <end position="244"/>
    </location>
</feature>
<reference evidence="2" key="1">
    <citation type="submission" date="2019-08" db="EMBL/GenBank/DDBJ databases">
        <authorList>
            <person name="Kucharzyk K."/>
            <person name="Murdoch R.W."/>
            <person name="Higgins S."/>
            <person name="Loffler F."/>
        </authorList>
    </citation>
    <scope>NUCLEOTIDE SEQUENCE</scope>
</reference>
<proteinExistence type="predicted"/>
<feature type="compositionally biased region" description="Basic and acidic residues" evidence="1">
    <location>
        <begin position="225"/>
        <end position="239"/>
    </location>
</feature>
<feature type="compositionally biased region" description="Basic and acidic residues" evidence="1">
    <location>
        <begin position="198"/>
        <end position="209"/>
    </location>
</feature>
<gene>
    <name evidence="2" type="ORF">SDC9_107377</name>
</gene>